<sequence length="258" mass="26160">MTPDLWLRTAVAIALLAAIAFTGLRLLRVAAPWEAVIAILRAAAQLALLSIVLAGLIQDIRWVALGLAVMLLAAVFTAARRGRGASARLPLLAAAIAAGPAASMLVVFGTGAIELTAQYLLAIGGIVIGNAMTMAILVQRVLHASIADHWDEVEGWLALGATPRRSVATLARGAVRTALLPAIDQTRTTGIVVLPGAFVGAVFAGLSPLEAGRFQLVVLASILAAGVVTASILAFAPSGSAASRVAPARTSDSGQASG</sequence>
<protein>
    <submittedName>
        <fullName evidence="7">ABC transporter permease</fullName>
    </submittedName>
</protein>
<feature type="transmembrane region" description="Helical" evidence="6">
    <location>
        <begin position="214"/>
        <end position="236"/>
    </location>
</feature>
<dbReference type="InterPro" id="IPR005226">
    <property type="entry name" value="UPF0014_fam"/>
</dbReference>
<feature type="transmembrane region" description="Helical" evidence="6">
    <location>
        <begin position="119"/>
        <end position="138"/>
    </location>
</feature>
<evidence type="ECO:0000313" key="8">
    <source>
        <dbReference type="Proteomes" id="UP000321749"/>
    </source>
</evidence>
<evidence type="ECO:0000256" key="5">
    <source>
        <dbReference type="ARBA" id="ARBA00023136"/>
    </source>
</evidence>
<evidence type="ECO:0000256" key="4">
    <source>
        <dbReference type="ARBA" id="ARBA00022989"/>
    </source>
</evidence>
<dbReference type="PANTHER" id="PTHR30028:SF0">
    <property type="entry name" value="PROTEIN ALUMINUM SENSITIVE 3"/>
    <property type="match status" value="1"/>
</dbReference>
<keyword evidence="4 6" id="KW-1133">Transmembrane helix</keyword>
<proteinExistence type="inferred from homology"/>
<feature type="transmembrane region" description="Helical" evidence="6">
    <location>
        <begin position="62"/>
        <end position="79"/>
    </location>
</feature>
<dbReference type="GO" id="GO:0005886">
    <property type="term" value="C:plasma membrane"/>
    <property type="evidence" value="ECO:0007669"/>
    <property type="project" value="TreeGrafter"/>
</dbReference>
<name>A0AA87RC61_9MICO</name>
<feature type="transmembrane region" description="Helical" evidence="6">
    <location>
        <begin position="91"/>
        <end position="113"/>
    </location>
</feature>
<gene>
    <name evidence="7" type="ORF">ABA31_14720</name>
</gene>
<evidence type="ECO:0000256" key="1">
    <source>
        <dbReference type="ARBA" id="ARBA00004141"/>
    </source>
</evidence>
<accession>A0AA87RC61</accession>
<feature type="transmembrane region" description="Helical" evidence="6">
    <location>
        <begin position="6"/>
        <end position="24"/>
    </location>
</feature>
<evidence type="ECO:0000256" key="6">
    <source>
        <dbReference type="SAM" id="Phobius"/>
    </source>
</evidence>
<comment type="caution">
    <text evidence="7">The sequence shown here is derived from an EMBL/GenBank/DDBJ whole genome shotgun (WGS) entry which is preliminary data.</text>
</comment>
<keyword evidence="8" id="KW-1185">Reference proteome</keyword>
<reference evidence="7 8" key="1">
    <citation type="submission" date="2019-07" db="EMBL/GenBank/DDBJ databases">
        <title>Whole genome shotgun sequence of Agrococcus baldri NBRC 103055.</title>
        <authorList>
            <person name="Hosoyama A."/>
            <person name="Uohara A."/>
            <person name="Ohji S."/>
            <person name="Ichikawa N."/>
        </authorList>
    </citation>
    <scope>NUCLEOTIDE SEQUENCE [LARGE SCALE GENOMIC DNA]</scope>
    <source>
        <strain evidence="7 8">NBRC 103055</strain>
    </source>
</reference>
<dbReference type="Proteomes" id="UP000321749">
    <property type="component" value="Unassembled WGS sequence"/>
</dbReference>
<keyword evidence="3 6" id="KW-0812">Transmembrane</keyword>
<evidence type="ECO:0000256" key="3">
    <source>
        <dbReference type="ARBA" id="ARBA00022692"/>
    </source>
</evidence>
<keyword evidence="5 6" id="KW-0472">Membrane</keyword>
<dbReference type="RefSeq" id="WP_146794115.1">
    <property type="nucleotide sequence ID" value="NZ_BJUU01000007.1"/>
</dbReference>
<dbReference type="AlphaFoldDB" id="A0AA87RC61"/>
<dbReference type="Pfam" id="PF03649">
    <property type="entry name" value="UPF0014"/>
    <property type="match status" value="1"/>
</dbReference>
<comment type="similarity">
    <text evidence="2">Belongs to the UPF0014 family.</text>
</comment>
<comment type="subcellular location">
    <subcellularLocation>
        <location evidence="1">Membrane</location>
        <topology evidence="1">Multi-pass membrane protein</topology>
    </subcellularLocation>
</comment>
<dbReference type="PANTHER" id="PTHR30028">
    <property type="entry name" value="UPF0014 INNER MEMBRANE PROTEIN YBBM-RELATED"/>
    <property type="match status" value="1"/>
</dbReference>
<feature type="transmembrane region" description="Helical" evidence="6">
    <location>
        <begin position="36"/>
        <end position="56"/>
    </location>
</feature>
<organism evidence="7 8">
    <name type="scientific">Agrococcus baldri</name>
    <dbReference type="NCBI Taxonomy" id="153730"/>
    <lineage>
        <taxon>Bacteria</taxon>
        <taxon>Bacillati</taxon>
        <taxon>Actinomycetota</taxon>
        <taxon>Actinomycetes</taxon>
        <taxon>Micrococcales</taxon>
        <taxon>Microbacteriaceae</taxon>
        <taxon>Agrococcus</taxon>
    </lineage>
</organism>
<evidence type="ECO:0000256" key="2">
    <source>
        <dbReference type="ARBA" id="ARBA00005268"/>
    </source>
</evidence>
<evidence type="ECO:0000313" key="7">
    <source>
        <dbReference type="EMBL" id="GEK80121.1"/>
    </source>
</evidence>
<feature type="transmembrane region" description="Helical" evidence="6">
    <location>
        <begin position="189"/>
        <end position="208"/>
    </location>
</feature>
<dbReference type="EMBL" id="BJUU01000007">
    <property type="protein sequence ID" value="GEK80121.1"/>
    <property type="molecule type" value="Genomic_DNA"/>
</dbReference>